<protein>
    <submittedName>
        <fullName evidence="1">Uncharacterized protein</fullName>
    </submittedName>
</protein>
<name>M3G357_9LEPT</name>
<dbReference type="Proteomes" id="UP000011770">
    <property type="component" value="Unassembled WGS sequence"/>
</dbReference>
<dbReference type="PANTHER" id="PTHR33803:SF3">
    <property type="entry name" value="BLL1974 PROTEIN"/>
    <property type="match status" value="1"/>
</dbReference>
<dbReference type="PANTHER" id="PTHR33803">
    <property type="entry name" value="IS1478 TRANSPOSASE"/>
    <property type="match status" value="1"/>
</dbReference>
<proteinExistence type="predicted"/>
<dbReference type="AlphaFoldDB" id="M3G357"/>
<comment type="caution">
    <text evidence="1">The sequence shown here is derived from an EMBL/GenBank/DDBJ whole genome shotgun (WGS) entry which is preliminary data.</text>
</comment>
<dbReference type="EMBL" id="AHOR02000057">
    <property type="protein sequence ID" value="EMF80384.1"/>
    <property type="molecule type" value="Genomic_DNA"/>
</dbReference>
<organism evidence="1 2">
    <name type="scientific">Leptospira weilii serovar Topaz str. LT2116</name>
    <dbReference type="NCBI Taxonomy" id="1088540"/>
    <lineage>
        <taxon>Bacteria</taxon>
        <taxon>Pseudomonadati</taxon>
        <taxon>Spirochaetota</taxon>
        <taxon>Spirochaetia</taxon>
        <taxon>Leptospirales</taxon>
        <taxon>Leptospiraceae</taxon>
        <taxon>Leptospira</taxon>
    </lineage>
</organism>
<evidence type="ECO:0000313" key="2">
    <source>
        <dbReference type="Proteomes" id="UP000011770"/>
    </source>
</evidence>
<gene>
    <name evidence="1" type="ORF">LEP1GSC188_4642</name>
</gene>
<sequence length="74" mass="8549">MLGQREGQIKDQEFTRVNVDTTAQEEAIAFPTDARLYHKSRQALVKEASKENIKLRQSYKNPLPRTEPCSLIFL</sequence>
<accession>M3G357</accession>
<reference evidence="1 2" key="1">
    <citation type="submission" date="2013-01" db="EMBL/GenBank/DDBJ databases">
        <authorList>
            <person name="Harkins D.M."/>
            <person name="Durkin A.S."/>
            <person name="Brinkac L.M."/>
            <person name="Haft D.H."/>
            <person name="Selengut J.D."/>
            <person name="Sanka R."/>
            <person name="DePew J."/>
            <person name="Purushe J."/>
            <person name="Tulsiani S.M."/>
            <person name="Graham G.C."/>
            <person name="Burns M.-A."/>
            <person name="Dohnt M.F."/>
            <person name="Smythe L.D."/>
            <person name="McKay D.B."/>
            <person name="Craig S.B."/>
            <person name="Vinetz J.M."/>
            <person name="Sutton G.G."/>
            <person name="Nierman W.C."/>
            <person name="Fouts D.E."/>
        </authorList>
    </citation>
    <scope>NUCLEOTIDE SEQUENCE [LARGE SCALE GENOMIC DNA]</scope>
    <source>
        <strain evidence="1 2">LT2116</strain>
    </source>
</reference>
<evidence type="ECO:0000313" key="1">
    <source>
        <dbReference type="EMBL" id="EMF80384.1"/>
    </source>
</evidence>